<comment type="caution">
    <text evidence="2">The sequence shown here is derived from an EMBL/GenBank/DDBJ whole genome shotgun (WGS) entry which is preliminary data.</text>
</comment>
<evidence type="ECO:0000313" key="3">
    <source>
        <dbReference type="Proteomes" id="UP000606974"/>
    </source>
</evidence>
<feature type="compositionally biased region" description="Basic residues" evidence="1">
    <location>
        <begin position="1"/>
        <end position="10"/>
    </location>
</feature>
<accession>A0A8H7E3T0</accession>
<evidence type="ECO:0000256" key="1">
    <source>
        <dbReference type="SAM" id="MobiDB-lite"/>
    </source>
</evidence>
<keyword evidence="3" id="KW-1185">Reference proteome</keyword>
<proteinExistence type="predicted"/>
<dbReference type="EMBL" id="JAACFV010000074">
    <property type="protein sequence ID" value="KAF7507088.1"/>
    <property type="molecule type" value="Genomic_DNA"/>
</dbReference>
<organism evidence="2 3">
    <name type="scientific">Endocarpon pusillum</name>
    <dbReference type="NCBI Taxonomy" id="364733"/>
    <lineage>
        <taxon>Eukaryota</taxon>
        <taxon>Fungi</taxon>
        <taxon>Dikarya</taxon>
        <taxon>Ascomycota</taxon>
        <taxon>Pezizomycotina</taxon>
        <taxon>Eurotiomycetes</taxon>
        <taxon>Chaetothyriomycetidae</taxon>
        <taxon>Verrucariales</taxon>
        <taxon>Verrucariaceae</taxon>
        <taxon>Endocarpon</taxon>
    </lineage>
</organism>
<dbReference type="Proteomes" id="UP000606974">
    <property type="component" value="Unassembled WGS sequence"/>
</dbReference>
<protein>
    <submittedName>
        <fullName evidence="2">Uncharacterized protein</fullName>
    </submittedName>
</protein>
<evidence type="ECO:0000313" key="2">
    <source>
        <dbReference type="EMBL" id="KAF7507088.1"/>
    </source>
</evidence>
<reference evidence="2" key="1">
    <citation type="submission" date="2020-02" db="EMBL/GenBank/DDBJ databases">
        <authorList>
            <person name="Palmer J.M."/>
        </authorList>
    </citation>
    <scope>NUCLEOTIDE SEQUENCE</scope>
    <source>
        <strain evidence="2">EPUS1.4</strain>
        <tissue evidence="2">Thallus</tissue>
    </source>
</reference>
<gene>
    <name evidence="2" type="ORF">GJ744_010901</name>
</gene>
<dbReference type="AlphaFoldDB" id="A0A8H7E3T0"/>
<feature type="region of interest" description="Disordered" evidence="1">
    <location>
        <begin position="1"/>
        <end position="34"/>
    </location>
</feature>
<name>A0A8H7E3T0_9EURO</name>
<sequence>MARSRKTTRKNCREADSSIPVPTEPPREPNTIVDTPRRTRLLCAAQSTAGKVPQKKLFESLSIPQSTGYRILKSESTRRGDGVHNRGRKRVLEPYQCEAIKAVEDASFRAASSSHYVIARSIGLAQGSERSIQRNMAEFGVGTYRAQQKKFIRSENIKKREIWGFERKY</sequence>